<accession>A0A365L6T0</accession>
<keyword evidence="1" id="KW-0812">Transmembrane</keyword>
<evidence type="ECO:0008006" key="4">
    <source>
        <dbReference type="Google" id="ProtNLM"/>
    </source>
</evidence>
<dbReference type="PANTHER" id="PTHR36009">
    <property type="match status" value="1"/>
</dbReference>
<protein>
    <recommendedName>
        <fullName evidence="4">DUF2834 domain-containing protein</fullName>
    </recommendedName>
</protein>
<proteinExistence type="predicted"/>
<feature type="transmembrane region" description="Helical" evidence="1">
    <location>
        <begin position="143"/>
        <end position="167"/>
    </location>
</feature>
<comment type="caution">
    <text evidence="2">The sequence shown here is derived from an EMBL/GenBank/DDBJ whole genome shotgun (WGS) entry which is preliminary data.</text>
</comment>
<dbReference type="EMBL" id="QLZR01000001">
    <property type="protein sequence ID" value="RAZ81108.1"/>
    <property type="molecule type" value="Genomic_DNA"/>
</dbReference>
<feature type="transmembrane region" description="Helical" evidence="1">
    <location>
        <begin position="74"/>
        <end position="93"/>
    </location>
</feature>
<evidence type="ECO:0000256" key="1">
    <source>
        <dbReference type="SAM" id="Phobius"/>
    </source>
</evidence>
<evidence type="ECO:0000313" key="2">
    <source>
        <dbReference type="EMBL" id="RAZ81108.1"/>
    </source>
</evidence>
<evidence type="ECO:0000313" key="3">
    <source>
        <dbReference type="Proteomes" id="UP000251002"/>
    </source>
</evidence>
<keyword evidence="3" id="KW-1185">Reference proteome</keyword>
<feature type="transmembrane region" description="Helical" evidence="1">
    <location>
        <begin position="179"/>
        <end position="195"/>
    </location>
</feature>
<dbReference type="RefSeq" id="WP_112221531.1">
    <property type="nucleotide sequence ID" value="NZ_CP196859.1"/>
</dbReference>
<sequence>MIFLIIWLLLIVYARYLAPGTGANNPIFPELFNGNIGAIDPLVFAVFNSLGIFPMVFLTILLLNDKQRWPAWPFALLSFGIGAFSLLPYYAFGNKKSGKKLRTPRWLVRFLRSRFWLIVLIIMWTVNWLTLLQGFSFADYVDYFFASSLVSVMTVDWLVLYGLSIYTVHRFYPDARSKGLAWVPIIGPVLVLLRNRDLLRNRNRLY</sequence>
<keyword evidence="1" id="KW-1133">Transmembrane helix</keyword>
<organism evidence="2 3">
    <name type="scientific">Planococcus halotolerans</name>
    <dbReference type="NCBI Taxonomy" id="2233542"/>
    <lineage>
        <taxon>Bacteria</taxon>
        <taxon>Bacillati</taxon>
        <taxon>Bacillota</taxon>
        <taxon>Bacilli</taxon>
        <taxon>Bacillales</taxon>
        <taxon>Caryophanaceae</taxon>
        <taxon>Planococcus</taxon>
    </lineage>
</organism>
<feature type="transmembrane region" description="Helical" evidence="1">
    <location>
        <begin position="38"/>
        <end position="62"/>
    </location>
</feature>
<keyword evidence="1" id="KW-0472">Membrane</keyword>
<name>A0A365L6T0_9BACL</name>
<reference evidence="2 3" key="1">
    <citation type="submission" date="2018-06" db="EMBL/GenBank/DDBJ databases">
        <title>The draft genome sequences of strains SCU63 and S1.</title>
        <authorList>
            <person name="Gan L."/>
        </authorList>
    </citation>
    <scope>NUCLEOTIDE SEQUENCE [LARGE SCALE GENOMIC DNA]</scope>
    <source>
        <strain evidence="2 3">SCU63</strain>
    </source>
</reference>
<dbReference type="AlphaFoldDB" id="A0A365L6T0"/>
<dbReference type="PANTHER" id="PTHR36009:SF3">
    <property type="entry name" value="TRANSMEMBRANE PROTEIN"/>
    <property type="match status" value="1"/>
</dbReference>
<gene>
    <name evidence="2" type="ORF">DP120_02145</name>
</gene>
<feature type="transmembrane region" description="Helical" evidence="1">
    <location>
        <begin position="113"/>
        <end position="131"/>
    </location>
</feature>
<dbReference type="Proteomes" id="UP000251002">
    <property type="component" value="Unassembled WGS sequence"/>
</dbReference>